<reference evidence="1" key="1">
    <citation type="submission" date="2020-11" db="EMBL/GenBank/DDBJ databases">
        <authorList>
            <consortium name="DOE Joint Genome Institute"/>
            <person name="Ahrendt S."/>
            <person name="Riley R."/>
            <person name="Andreopoulos W."/>
            <person name="Labutti K."/>
            <person name="Pangilinan J."/>
            <person name="Ruiz-Duenas F.J."/>
            <person name="Barrasa J.M."/>
            <person name="Sanchez-Garcia M."/>
            <person name="Camarero S."/>
            <person name="Miyauchi S."/>
            <person name="Serrano A."/>
            <person name="Linde D."/>
            <person name="Babiker R."/>
            <person name="Drula E."/>
            <person name="Ayuso-Fernandez I."/>
            <person name="Pacheco R."/>
            <person name="Padilla G."/>
            <person name="Ferreira P."/>
            <person name="Barriuso J."/>
            <person name="Kellner H."/>
            <person name="Castanera R."/>
            <person name="Alfaro M."/>
            <person name="Ramirez L."/>
            <person name="Pisabarro A.G."/>
            <person name="Kuo A."/>
            <person name="Tritt A."/>
            <person name="Lipzen A."/>
            <person name="He G."/>
            <person name="Yan M."/>
            <person name="Ng V."/>
            <person name="Cullen D."/>
            <person name="Martin F."/>
            <person name="Rosso M.-N."/>
            <person name="Henrissat B."/>
            <person name="Hibbett D."/>
            <person name="Martinez A.T."/>
            <person name="Grigoriev I.V."/>
        </authorList>
    </citation>
    <scope>NUCLEOTIDE SEQUENCE</scope>
    <source>
        <strain evidence="1">CBS 506.95</strain>
    </source>
</reference>
<evidence type="ECO:0000313" key="2">
    <source>
        <dbReference type="Proteomes" id="UP000807306"/>
    </source>
</evidence>
<protein>
    <submittedName>
        <fullName evidence="1">Uncharacterized protein</fullName>
    </submittedName>
</protein>
<dbReference type="AlphaFoldDB" id="A0A9P6E7X9"/>
<sequence length="236" mass="26250">MVTTPYDALSSGDSDKAIALLIANPNLATIYEFTQAFEQLCMKHPDKINIFASTLSSASQSDRISQFTICDADETLNEPFDGVFRREIYETIKRLLYTTADTSIIPSDKYIIASLISGVAILTNLCISDVQLIEIAQGLHFPRSKYREIFGEKKDEIKALGACIQVLVAGAVIYDGSEGRFTKQELKGRIPEVKRLMKHPTAIKVMEAVHRQLSTDESKSHTAGEVWQLMFPKAAE</sequence>
<accession>A0A9P6E7X9</accession>
<evidence type="ECO:0000313" key="1">
    <source>
        <dbReference type="EMBL" id="KAF9524318.1"/>
    </source>
</evidence>
<name>A0A9P6E7X9_9AGAR</name>
<gene>
    <name evidence="1" type="ORF">CPB83DRAFT_861380</name>
</gene>
<dbReference type="OrthoDB" id="2981375at2759"/>
<dbReference type="EMBL" id="MU157900">
    <property type="protein sequence ID" value="KAF9524318.1"/>
    <property type="molecule type" value="Genomic_DNA"/>
</dbReference>
<proteinExistence type="predicted"/>
<organism evidence="1 2">
    <name type="scientific">Crepidotus variabilis</name>
    <dbReference type="NCBI Taxonomy" id="179855"/>
    <lineage>
        <taxon>Eukaryota</taxon>
        <taxon>Fungi</taxon>
        <taxon>Dikarya</taxon>
        <taxon>Basidiomycota</taxon>
        <taxon>Agaricomycotina</taxon>
        <taxon>Agaricomycetes</taxon>
        <taxon>Agaricomycetidae</taxon>
        <taxon>Agaricales</taxon>
        <taxon>Agaricineae</taxon>
        <taxon>Crepidotaceae</taxon>
        <taxon>Crepidotus</taxon>
    </lineage>
</organism>
<comment type="caution">
    <text evidence="1">The sequence shown here is derived from an EMBL/GenBank/DDBJ whole genome shotgun (WGS) entry which is preliminary data.</text>
</comment>
<keyword evidence="2" id="KW-1185">Reference proteome</keyword>
<dbReference type="Proteomes" id="UP000807306">
    <property type="component" value="Unassembled WGS sequence"/>
</dbReference>